<organism evidence="1 2">
    <name type="scientific">Ananas comosus</name>
    <name type="common">Pineapple</name>
    <name type="synonym">Ananas ananas</name>
    <dbReference type="NCBI Taxonomy" id="4615"/>
    <lineage>
        <taxon>Eukaryota</taxon>
        <taxon>Viridiplantae</taxon>
        <taxon>Streptophyta</taxon>
        <taxon>Embryophyta</taxon>
        <taxon>Tracheophyta</taxon>
        <taxon>Spermatophyta</taxon>
        <taxon>Magnoliopsida</taxon>
        <taxon>Liliopsida</taxon>
        <taxon>Poales</taxon>
        <taxon>Bromeliaceae</taxon>
        <taxon>Bromelioideae</taxon>
        <taxon>Ananas</taxon>
    </lineage>
</organism>
<protein>
    <submittedName>
        <fullName evidence="1">Uncharacterized protein</fullName>
    </submittedName>
</protein>
<reference evidence="1 2" key="1">
    <citation type="journal article" date="2016" name="DNA Res.">
        <title>The draft genome of MD-2 pineapple using hybrid error correction of long reads.</title>
        <authorList>
            <person name="Redwan R.M."/>
            <person name="Saidin A."/>
            <person name="Kumar S.V."/>
        </authorList>
    </citation>
    <scope>NUCLEOTIDE SEQUENCE [LARGE SCALE GENOMIC DNA]</scope>
    <source>
        <strain evidence="2">cv. MD2</strain>
        <tissue evidence="1">Leaf</tissue>
    </source>
</reference>
<proteinExistence type="predicted"/>
<comment type="caution">
    <text evidence="1">The sequence shown here is derived from an EMBL/GenBank/DDBJ whole genome shotgun (WGS) entry which is preliminary data.</text>
</comment>
<accession>A0A199USD7</accession>
<evidence type="ECO:0000313" key="1">
    <source>
        <dbReference type="EMBL" id="OAY67561.1"/>
    </source>
</evidence>
<evidence type="ECO:0000313" key="2">
    <source>
        <dbReference type="Proteomes" id="UP000092600"/>
    </source>
</evidence>
<sequence>MAALMFGVAESTSRIGTSSRLKLSNWDFS</sequence>
<dbReference type="EMBL" id="LSRQ01005469">
    <property type="protein sequence ID" value="OAY67561.1"/>
    <property type="molecule type" value="Genomic_DNA"/>
</dbReference>
<dbReference type="AlphaFoldDB" id="A0A199USD7"/>
<name>A0A199USD7_ANACO</name>
<dbReference type="Proteomes" id="UP000092600">
    <property type="component" value="Unassembled WGS sequence"/>
</dbReference>
<gene>
    <name evidence="1" type="ORF">ACMD2_26904</name>
</gene>